<feature type="domain" description="RanBP2-type" evidence="6">
    <location>
        <begin position="53"/>
        <end position="82"/>
    </location>
</feature>
<protein>
    <recommendedName>
        <fullName evidence="6">RanBP2-type domain-containing protein</fullName>
    </recommendedName>
</protein>
<dbReference type="HOGENOM" id="CLU_1734899_0_0_1"/>
<dbReference type="PaxDb" id="2903-EOD31851"/>
<dbReference type="Gene3D" id="2.30.30.380">
    <property type="entry name" value="Zn-finger domain of Sec23/24"/>
    <property type="match status" value="2"/>
</dbReference>
<sequence length="152" mass="15647">MAQHPAIAARCRAVLECPLASKELRDAAHKLLRAPPPPAQQRLSDPPATAATAAAVWTCRSCTLVNGQANASCSACGATRPLVVGAAWSCRACTFVNRAQRSKCEVCAEPRHAPGGRADGRAEGGGGGAGKAEQRKRARQALASGDDDFAST</sequence>
<organism evidence="7 8">
    <name type="scientific">Emiliania huxleyi (strain CCMP1516)</name>
    <dbReference type="NCBI Taxonomy" id="280463"/>
    <lineage>
        <taxon>Eukaryota</taxon>
        <taxon>Haptista</taxon>
        <taxon>Haptophyta</taxon>
        <taxon>Prymnesiophyceae</taxon>
        <taxon>Isochrysidales</taxon>
        <taxon>Noelaerhabdaceae</taxon>
        <taxon>Emiliania</taxon>
    </lineage>
</organism>
<dbReference type="PROSITE" id="PS50199">
    <property type="entry name" value="ZF_RANBP2_2"/>
    <property type="match status" value="2"/>
</dbReference>
<evidence type="ECO:0000259" key="6">
    <source>
        <dbReference type="PROSITE" id="PS50199"/>
    </source>
</evidence>
<dbReference type="InterPro" id="IPR001876">
    <property type="entry name" value="Znf_RanBP2"/>
</dbReference>
<evidence type="ECO:0000256" key="1">
    <source>
        <dbReference type="ARBA" id="ARBA00022723"/>
    </source>
</evidence>
<keyword evidence="8" id="KW-1185">Reference proteome</keyword>
<dbReference type="KEGG" id="ehx:EMIHUDRAFT_231270"/>
<dbReference type="SMART" id="SM00547">
    <property type="entry name" value="ZnF_RBZ"/>
    <property type="match status" value="2"/>
</dbReference>
<feature type="domain" description="RanBP2-type" evidence="6">
    <location>
        <begin position="83"/>
        <end position="113"/>
    </location>
</feature>
<feature type="compositionally biased region" description="Basic and acidic residues" evidence="5">
    <location>
        <begin position="110"/>
        <end position="122"/>
    </location>
</feature>
<proteinExistence type="predicted"/>
<keyword evidence="2 4" id="KW-0863">Zinc-finger</keyword>
<evidence type="ECO:0000313" key="8">
    <source>
        <dbReference type="Proteomes" id="UP000013827"/>
    </source>
</evidence>
<evidence type="ECO:0000256" key="4">
    <source>
        <dbReference type="PROSITE-ProRule" id="PRU00322"/>
    </source>
</evidence>
<reference evidence="7" key="2">
    <citation type="submission" date="2024-10" db="UniProtKB">
        <authorList>
            <consortium name="EnsemblProtists"/>
        </authorList>
    </citation>
    <scope>IDENTIFICATION</scope>
</reference>
<accession>A0A0D3K7W6</accession>
<dbReference type="InterPro" id="IPR036443">
    <property type="entry name" value="Znf_RanBP2_sf"/>
</dbReference>
<evidence type="ECO:0000313" key="7">
    <source>
        <dbReference type="EnsemblProtists" id="EOD31851"/>
    </source>
</evidence>
<name>A0A0D3K7W6_EMIH1</name>
<dbReference type="Proteomes" id="UP000013827">
    <property type="component" value="Unassembled WGS sequence"/>
</dbReference>
<dbReference type="GO" id="GO:0008270">
    <property type="term" value="F:zinc ion binding"/>
    <property type="evidence" value="ECO:0007669"/>
    <property type="project" value="UniProtKB-KW"/>
</dbReference>
<feature type="region of interest" description="Disordered" evidence="5">
    <location>
        <begin position="110"/>
        <end position="152"/>
    </location>
</feature>
<reference evidence="8" key="1">
    <citation type="journal article" date="2013" name="Nature">
        <title>Pan genome of the phytoplankton Emiliania underpins its global distribution.</title>
        <authorList>
            <person name="Read B.A."/>
            <person name="Kegel J."/>
            <person name="Klute M.J."/>
            <person name="Kuo A."/>
            <person name="Lefebvre S.C."/>
            <person name="Maumus F."/>
            <person name="Mayer C."/>
            <person name="Miller J."/>
            <person name="Monier A."/>
            <person name="Salamov A."/>
            <person name="Young J."/>
            <person name="Aguilar M."/>
            <person name="Claverie J.M."/>
            <person name="Frickenhaus S."/>
            <person name="Gonzalez K."/>
            <person name="Herman E.K."/>
            <person name="Lin Y.C."/>
            <person name="Napier J."/>
            <person name="Ogata H."/>
            <person name="Sarno A.F."/>
            <person name="Shmutz J."/>
            <person name="Schroeder D."/>
            <person name="de Vargas C."/>
            <person name="Verret F."/>
            <person name="von Dassow P."/>
            <person name="Valentin K."/>
            <person name="Van de Peer Y."/>
            <person name="Wheeler G."/>
            <person name="Dacks J.B."/>
            <person name="Delwiche C.F."/>
            <person name="Dyhrman S.T."/>
            <person name="Glockner G."/>
            <person name="John U."/>
            <person name="Richards T."/>
            <person name="Worden A.Z."/>
            <person name="Zhang X."/>
            <person name="Grigoriev I.V."/>
            <person name="Allen A.E."/>
            <person name="Bidle K."/>
            <person name="Borodovsky M."/>
            <person name="Bowler C."/>
            <person name="Brownlee C."/>
            <person name="Cock J.M."/>
            <person name="Elias M."/>
            <person name="Gladyshev V.N."/>
            <person name="Groth M."/>
            <person name="Guda C."/>
            <person name="Hadaegh A."/>
            <person name="Iglesias-Rodriguez M.D."/>
            <person name="Jenkins J."/>
            <person name="Jones B.M."/>
            <person name="Lawson T."/>
            <person name="Leese F."/>
            <person name="Lindquist E."/>
            <person name="Lobanov A."/>
            <person name="Lomsadze A."/>
            <person name="Malik S.B."/>
            <person name="Marsh M.E."/>
            <person name="Mackinder L."/>
            <person name="Mock T."/>
            <person name="Mueller-Roeber B."/>
            <person name="Pagarete A."/>
            <person name="Parker M."/>
            <person name="Probert I."/>
            <person name="Quesneville H."/>
            <person name="Raines C."/>
            <person name="Rensing S.A."/>
            <person name="Riano-Pachon D.M."/>
            <person name="Richier S."/>
            <person name="Rokitta S."/>
            <person name="Shiraiwa Y."/>
            <person name="Soanes D.M."/>
            <person name="van der Giezen M."/>
            <person name="Wahlund T.M."/>
            <person name="Williams B."/>
            <person name="Wilson W."/>
            <person name="Wolfe G."/>
            <person name="Wurch L.L."/>
        </authorList>
    </citation>
    <scope>NUCLEOTIDE SEQUENCE</scope>
</reference>
<keyword evidence="1" id="KW-0479">Metal-binding</keyword>
<evidence type="ECO:0000256" key="3">
    <source>
        <dbReference type="ARBA" id="ARBA00022833"/>
    </source>
</evidence>
<keyword evidence="3" id="KW-0862">Zinc</keyword>
<dbReference type="Pfam" id="PF00641">
    <property type="entry name" value="Zn_ribbon_RanBP"/>
    <property type="match status" value="2"/>
</dbReference>
<evidence type="ECO:0000256" key="5">
    <source>
        <dbReference type="SAM" id="MobiDB-lite"/>
    </source>
</evidence>
<dbReference type="EnsemblProtists" id="EOD31851">
    <property type="protein sequence ID" value="EOD31851"/>
    <property type="gene ID" value="EMIHUDRAFT_231270"/>
</dbReference>
<evidence type="ECO:0000256" key="2">
    <source>
        <dbReference type="ARBA" id="ARBA00022771"/>
    </source>
</evidence>
<dbReference type="AlphaFoldDB" id="A0A0D3K7W6"/>
<dbReference type="PROSITE" id="PS01358">
    <property type="entry name" value="ZF_RANBP2_1"/>
    <property type="match status" value="1"/>
</dbReference>
<dbReference type="RefSeq" id="XP_005784280.1">
    <property type="nucleotide sequence ID" value="XM_005784223.1"/>
</dbReference>
<dbReference type="GeneID" id="17277123"/>
<dbReference type="SUPFAM" id="SSF90209">
    <property type="entry name" value="Ran binding protein zinc finger-like"/>
    <property type="match status" value="2"/>
</dbReference>